<feature type="transmembrane region" description="Helical" evidence="1">
    <location>
        <begin position="12"/>
        <end position="31"/>
    </location>
</feature>
<dbReference type="PANTHER" id="PTHR37810:SF5">
    <property type="entry name" value="IMMUNITY PROTEIN SDPI"/>
    <property type="match status" value="1"/>
</dbReference>
<feature type="transmembrane region" description="Helical" evidence="1">
    <location>
        <begin position="117"/>
        <end position="135"/>
    </location>
</feature>
<dbReference type="InterPro" id="IPR026272">
    <property type="entry name" value="SdpI"/>
</dbReference>
<gene>
    <name evidence="3" type="ORF">N5B56_10485</name>
</gene>
<dbReference type="EMBL" id="JAODBU010000009">
    <property type="protein sequence ID" value="MCT7399505.1"/>
    <property type="molecule type" value="Genomic_DNA"/>
</dbReference>
<dbReference type="Proteomes" id="UP001431199">
    <property type="component" value="Unassembled WGS sequence"/>
</dbReference>
<dbReference type="InterPro" id="IPR025962">
    <property type="entry name" value="SdpI/YhfL"/>
</dbReference>
<dbReference type="PIRSF" id="PIRSF038959">
    <property type="entry name" value="SdpI"/>
    <property type="match status" value="1"/>
</dbReference>
<dbReference type="Pfam" id="PF13630">
    <property type="entry name" value="SdpI"/>
    <property type="match status" value="1"/>
</dbReference>
<reference evidence="3" key="1">
    <citation type="submission" date="2022-09" db="EMBL/GenBank/DDBJ databases">
        <title>Eubacterium sp. LFL-14 isolated from human feces.</title>
        <authorList>
            <person name="Liu F."/>
        </authorList>
    </citation>
    <scope>NUCLEOTIDE SEQUENCE</scope>
    <source>
        <strain evidence="3">LFL-14</strain>
    </source>
</reference>
<protein>
    <submittedName>
        <fullName evidence="3">SdpI family protein</fullName>
    </submittedName>
</protein>
<feature type="transmembrane region" description="Helical" evidence="1">
    <location>
        <begin position="92"/>
        <end position="111"/>
    </location>
</feature>
<feature type="domain" description="DUF1648" evidence="2">
    <location>
        <begin position="15"/>
        <end position="63"/>
    </location>
</feature>
<evidence type="ECO:0000313" key="4">
    <source>
        <dbReference type="Proteomes" id="UP001431199"/>
    </source>
</evidence>
<feature type="transmembrane region" description="Helical" evidence="1">
    <location>
        <begin position="188"/>
        <end position="209"/>
    </location>
</feature>
<feature type="transmembrane region" description="Helical" evidence="1">
    <location>
        <begin position="51"/>
        <end position="72"/>
    </location>
</feature>
<keyword evidence="1" id="KW-1133">Transmembrane helix</keyword>
<evidence type="ECO:0000256" key="1">
    <source>
        <dbReference type="SAM" id="Phobius"/>
    </source>
</evidence>
<dbReference type="RefSeq" id="WP_022088977.1">
    <property type="nucleotide sequence ID" value="NZ_JAODBU010000009.1"/>
</dbReference>
<accession>A0ABT2M1U9</accession>
<dbReference type="Pfam" id="PF07853">
    <property type="entry name" value="DUF1648"/>
    <property type="match status" value="1"/>
</dbReference>
<keyword evidence="1" id="KW-0472">Membrane</keyword>
<proteinExistence type="predicted"/>
<keyword evidence="1" id="KW-0812">Transmembrane</keyword>
<name>A0ABT2M1U9_9FIRM</name>
<keyword evidence="4" id="KW-1185">Reference proteome</keyword>
<evidence type="ECO:0000313" key="3">
    <source>
        <dbReference type="EMBL" id="MCT7399505.1"/>
    </source>
</evidence>
<sequence length="215" mass="23890">MMKINNKKQMIITSIVCVLPMIIGAIIYSKLPKQMPIHFNYSGNADNYAPKAFVCFALPLIMLLANLLLHVIINNDPKNNGGGSVVATISKWTIPVVSVIVFALCSIYGLGYNLSSTKYVIVAVGILIIFIGNYLPKCRQNYTVGIKLPWTLNDINNWNKTHRMAGVLWIICGILFAISAFLGRVGEVSIIILIIVMVCVPTAYSFLLYKNKRHK</sequence>
<dbReference type="PANTHER" id="PTHR37810">
    <property type="entry name" value="IMMUNITY PROTEIN SDPI"/>
    <property type="match status" value="1"/>
</dbReference>
<dbReference type="InterPro" id="IPR012867">
    <property type="entry name" value="DUF1648"/>
</dbReference>
<feature type="transmembrane region" description="Helical" evidence="1">
    <location>
        <begin position="164"/>
        <end position="182"/>
    </location>
</feature>
<comment type="caution">
    <text evidence="3">The sequence shown here is derived from an EMBL/GenBank/DDBJ whole genome shotgun (WGS) entry which is preliminary data.</text>
</comment>
<organism evidence="3 4">
    <name type="scientific">Eubacterium album</name>
    <dbReference type="NCBI Taxonomy" id="2978477"/>
    <lineage>
        <taxon>Bacteria</taxon>
        <taxon>Bacillati</taxon>
        <taxon>Bacillota</taxon>
        <taxon>Clostridia</taxon>
        <taxon>Eubacteriales</taxon>
        <taxon>Eubacteriaceae</taxon>
        <taxon>Eubacterium</taxon>
    </lineage>
</organism>
<evidence type="ECO:0000259" key="2">
    <source>
        <dbReference type="Pfam" id="PF07853"/>
    </source>
</evidence>